<reference evidence="3 4" key="1">
    <citation type="journal article" date="2018" name="Evol. Lett.">
        <title>Horizontal gene cluster transfer increased hallucinogenic mushroom diversity.</title>
        <authorList>
            <person name="Reynolds H.T."/>
            <person name="Vijayakumar V."/>
            <person name="Gluck-Thaler E."/>
            <person name="Korotkin H.B."/>
            <person name="Matheny P.B."/>
            <person name="Slot J.C."/>
        </authorList>
    </citation>
    <scope>NUCLEOTIDE SEQUENCE [LARGE SCALE GENOMIC DNA]</scope>
    <source>
        <strain evidence="3 4">2631</strain>
    </source>
</reference>
<dbReference type="AlphaFoldDB" id="A0A409WL17"/>
<feature type="chain" id="PRO_5019088277" evidence="2">
    <location>
        <begin position="25"/>
        <end position="155"/>
    </location>
</feature>
<evidence type="ECO:0000256" key="1">
    <source>
        <dbReference type="SAM" id="MobiDB-lite"/>
    </source>
</evidence>
<evidence type="ECO:0000313" key="3">
    <source>
        <dbReference type="EMBL" id="PPQ79243.1"/>
    </source>
</evidence>
<dbReference type="EMBL" id="NHYD01003384">
    <property type="protein sequence ID" value="PPQ79243.1"/>
    <property type="molecule type" value="Genomic_DNA"/>
</dbReference>
<feature type="compositionally biased region" description="Polar residues" evidence="1">
    <location>
        <begin position="134"/>
        <end position="155"/>
    </location>
</feature>
<accession>A0A409WL17</accession>
<dbReference type="Proteomes" id="UP000283269">
    <property type="component" value="Unassembled WGS sequence"/>
</dbReference>
<dbReference type="OrthoDB" id="3364107at2759"/>
<comment type="caution">
    <text evidence="3">The sequence shown here is derived from an EMBL/GenBank/DDBJ whole genome shotgun (WGS) entry which is preliminary data.</text>
</comment>
<proteinExistence type="predicted"/>
<evidence type="ECO:0000256" key="2">
    <source>
        <dbReference type="SAM" id="SignalP"/>
    </source>
</evidence>
<dbReference type="InParanoid" id="A0A409WL17"/>
<name>A0A409WL17_PSICY</name>
<feature type="compositionally biased region" description="Polar residues" evidence="1">
    <location>
        <begin position="72"/>
        <end position="122"/>
    </location>
</feature>
<feature type="region of interest" description="Disordered" evidence="1">
    <location>
        <begin position="48"/>
        <end position="155"/>
    </location>
</feature>
<organism evidence="3 4">
    <name type="scientific">Psilocybe cyanescens</name>
    <dbReference type="NCBI Taxonomy" id="93625"/>
    <lineage>
        <taxon>Eukaryota</taxon>
        <taxon>Fungi</taxon>
        <taxon>Dikarya</taxon>
        <taxon>Basidiomycota</taxon>
        <taxon>Agaricomycotina</taxon>
        <taxon>Agaricomycetes</taxon>
        <taxon>Agaricomycetidae</taxon>
        <taxon>Agaricales</taxon>
        <taxon>Agaricineae</taxon>
        <taxon>Strophariaceae</taxon>
        <taxon>Psilocybe</taxon>
    </lineage>
</organism>
<keyword evidence="4" id="KW-1185">Reference proteome</keyword>
<evidence type="ECO:0000313" key="4">
    <source>
        <dbReference type="Proteomes" id="UP000283269"/>
    </source>
</evidence>
<keyword evidence="2" id="KW-0732">Signal</keyword>
<gene>
    <name evidence="3" type="ORF">CVT25_002809</name>
</gene>
<feature type="signal peptide" evidence="2">
    <location>
        <begin position="1"/>
        <end position="24"/>
    </location>
</feature>
<sequence>MSLQLVVKYLLVLLVFSFVNHSRGVYVWTSSVKDLQLKLPKIQLTHSSDVDATGNPIKKDASLFGAPATYPPAQQNSYPPPANTYNQPAYTGSSAQLTPQSTGAHTPLNQSVTYSRPQQPSGNTPPPRQVIAPAQQSLYGHYNSPSTMVPSAPQV</sequence>
<protein>
    <submittedName>
        <fullName evidence="3">Uncharacterized protein</fullName>
    </submittedName>
</protein>